<organism evidence="1 2">
    <name type="scientific">Thalassobaculum fulvum</name>
    <dbReference type="NCBI Taxonomy" id="1633335"/>
    <lineage>
        <taxon>Bacteria</taxon>
        <taxon>Pseudomonadati</taxon>
        <taxon>Pseudomonadota</taxon>
        <taxon>Alphaproteobacteria</taxon>
        <taxon>Rhodospirillales</taxon>
        <taxon>Thalassobaculaceae</taxon>
        <taxon>Thalassobaculum</taxon>
    </lineage>
</organism>
<evidence type="ECO:0008006" key="3">
    <source>
        <dbReference type="Google" id="ProtNLM"/>
    </source>
</evidence>
<dbReference type="Gene3D" id="3.40.50.150">
    <property type="entry name" value="Vaccinia Virus protein VP39"/>
    <property type="match status" value="1"/>
</dbReference>
<dbReference type="AlphaFoldDB" id="A0A919CQD8"/>
<protein>
    <recommendedName>
        <fullName evidence="3">Methyltransferase FkbM domain-containing protein</fullName>
    </recommendedName>
</protein>
<evidence type="ECO:0000313" key="1">
    <source>
        <dbReference type="EMBL" id="GHD47875.1"/>
    </source>
</evidence>
<dbReference type="RefSeq" id="WP_189988665.1">
    <property type="nucleotide sequence ID" value="NZ_BMZS01000003.1"/>
</dbReference>
<sequence length="268" mass="30182">MATDYQHSIRRRALEILGEQESDVGDQLYRTLRLLARYRSTLVANTLFARGGDKVRSGPFAGLAVPRQSAEGCLAPKVLGTYESELHPVIEHVAARGYRTVVNIGSAEGYYAVGLALRLPQATIRAYDIDDNARRMTRELAEHHGVGDRVVVGGEFAHADFQALDPETSFVFCDIEGAEVDLIDPSRAPNLARLDMLVELHNLPDIPTYQRFMARFRDSHRLAVIEAGSRDIRAFPELRDLEHLDQLLAFWEWRRGPTPWLMMSAIRS</sequence>
<comment type="caution">
    <text evidence="1">The sequence shown here is derived from an EMBL/GenBank/DDBJ whole genome shotgun (WGS) entry which is preliminary data.</text>
</comment>
<name>A0A919CQD8_9PROT</name>
<dbReference type="EMBL" id="BMZS01000003">
    <property type="protein sequence ID" value="GHD47875.1"/>
    <property type="molecule type" value="Genomic_DNA"/>
</dbReference>
<evidence type="ECO:0000313" key="2">
    <source>
        <dbReference type="Proteomes" id="UP000630353"/>
    </source>
</evidence>
<reference evidence="1" key="1">
    <citation type="journal article" date="2014" name="Int. J. Syst. Evol. Microbiol.">
        <title>Complete genome sequence of Corynebacterium casei LMG S-19264T (=DSM 44701T), isolated from a smear-ripened cheese.</title>
        <authorList>
            <consortium name="US DOE Joint Genome Institute (JGI-PGF)"/>
            <person name="Walter F."/>
            <person name="Albersmeier A."/>
            <person name="Kalinowski J."/>
            <person name="Ruckert C."/>
        </authorList>
    </citation>
    <scope>NUCLEOTIDE SEQUENCE</scope>
    <source>
        <strain evidence="1">KCTC 42651</strain>
    </source>
</reference>
<accession>A0A919CQD8</accession>
<keyword evidence="2" id="KW-1185">Reference proteome</keyword>
<proteinExistence type="predicted"/>
<reference evidence="1" key="2">
    <citation type="submission" date="2020-09" db="EMBL/GenBank/DDBJ databases">
        <authorList>
            <person name="Sun Q."/>
            <person name="Kim S."/>
        </authorList>
    </citation>
    <scope>NUCLEOTIDE SEQUENCE</scope>
    <source>
        <strain evidence="1">KCTC 42651</strain>
    </source>
</reference>
<dbReference type="Proteomes" id="UP000630353">
    <property type="component" value="Unassembled WGS sequence"/>
</dbReference>
<dbReference type="SUPFAM" id="SSF53335">
    <property type="entry name" value="S-adenosyl-L-methionine-dependent methyltransferases"/>
    <property type="match status" value="1"/>
</dbReference>
<dbReference type="InterPro" id="IPR029063">
    <property type="entry name" value="SAM-dependent_MTases_sf"/>
</dbReference>
<gene>
    <name evidence="1" type="ORF">GCM10017083_18780</name>
</gene>